<keyword evidence="3" id="KW-1185">Reference proteome</keyword>
<feature type="domain" description="TfoX C-terminal" evidence="1">
    <location>
        <begin position="21"/>
        <end position="99"/>
    </location>
</feature>
<dbReference type="PANTHER" id="PTHR36121">
    <property type="entry name" value="PROTEIN SXY"/>
    <property type="match status" value="1"/>
</dbReference>
<accession>W7BFA6</accession>
<evidence type="ECO:0000313" key="2">
    <source>
        <dbReference type="EMBL" id="EUJ24622.1"/>
    </source>
</evidence>
<dbReference type="AlphaFoldDB" id="W7BFA6"/>
<dbReference type="EMBL" id="AODD01000002">
    <property type="protein sequence ID" value="EUJ24622.1"/>
    <property type="molecule type" value="Genomic_DNA"/>
</dbReference>
<dbReference type="Gene3D" id="1.10.150.20">
    <property type="entry name" value="5' to 3' exonuclease, C-terminal subdomain"/>
    <property type="match status" value="1"/>
</dbReference>
<evidence type="ECO:0000259" key="1">
    <source>
        <dbReference type="Pfam" id="PF04994"/>
    </source>
</evidence>
<protein>
    <submittedName>
        <fullName evidence="2">TfoX domain-containing protein</fullName>
    </submittedName>
</protein>
<dbReference type="InterPro" id="IPR047525">
    <property type="entry name" value="TfoX-like"/>
</dbReference>
<dbReference type="InterPro" id="IPR007077">
    <property type="entry name" value="TfoX_C"/>
</dbReference>
<sequence>MYHCGILKLFRMDKCFFGGMKMKISDMKNLGSVNEEKLNSVGVKSAEELQVLGTEKAYLLVKDLIDDDACLHFLYALEGAIQNIPKKNISAKRKAELRALYQHVKNS</sequence>
<proteinExistence type="predicted"/>
<dbReference type="STRING" id="1265819.PGRAN_01925"/>
<dbReference type="Proteomes" id="UP000019253">
    <property type="component" value="Unassembled WGS sequence"/>
</dbReference>
<dbReference type="PANTHER" id="PTHR36121:SF1">
    <property type="entry name" value="PROTEIN SXY"/>
    <property type="match status" value="1"/>
</dbReference>
<gene>
    <name evidence="2" type="ORF">PGRAN_01925</name>
</gene>
<comment type="caution">
    <text evidence="2">The sequence shown here is derived from an EMBL/GenBank/DDBJ whole genome shotgun (WGS) entry which is preliminary data.</text>
</comment>
<reference evidence="2 3" key="1">
    <citation type="journal article" date="2014" name="Int. J. Syst. Evol. Microbiol.">
        <title>Listeria floridensis sp. nov., Listeria aquatica sp. nov., Listeria cornellensis sp. nov., Listeria riparia sp. nov. and Listeria grandensis sp. nov., from agricultural and natural environments.</title>
        <authorList>
            <person name="den Bakker H.C."/>
            <person name="Warchocki S."/>
            <person name="Wright E.M."/>
            <person name="Allred A.F."/>
            <person name="Ahlstrom C."/>
            <person name="Manuel C.S."/>
            <person name="Stasiewicz M.J."/>
            <person name="Burrell A."/>
            <person name="Roof S."/>
            <person name="Strawn L."/>
            <person name="Fortes E.D."/>
            <person name="Nightingale K.K."/>
            <person name="Kephart D."/>
            <person name="Wiedmann M."/>
        </authorList>
    </citation>
    <scope>NUCLEOTIDE SEQUENCE [LARGE SCALE GENOMIC DNA]</scope>
    <source>
        <strain evidence="3">FSL F6-971</strain>
    </source>
</reference>
<name>W7BFA6_9LIST</name>
<evidence type="ECO:0000313" key="3">
    <source>
        <dbReference type="Proteomes" id="UP000019253"/>
    </source>
</evidence>
<organism evidence="2 3">
    <name type="scientific">Listeria grandensis FSL F6-0971</name>
    <dbReference type="NCBI Taxonomy" id="1265819"/>
    <lineage>
        <taxon>Bacteria</taxon>
        <taxon>Bacillati</taxon>
        <taxon>Bacillota</taxon>
        <taxon>Bacilli</taxon>
        <taxon>Bacillales</taxon>
        <taxon>Listeriaceae</taxon>
        <taxon>Listeria</taxon>
    </lineage>
</organism>
<dbReference type="Pfam" id="PF04994">
    <property type="entry name" value="TfoX_C"/>
    <property type="match status" value="1"/>
</dbReference>
<dbReference type="PATRIC" id="fig|1265819.5.peg.385"/>